<name>A0A1E5QAU3_9PROT</name>
<evidence type="ECO:0000256" key="4">
    <source>
        <dbReference type="ARBA" id="ARBA00022448"/>
    </source>
</evidence>
<dbReference type="PIRSF" id="PIRSF039089">
    <property type="entry name" value="ATP_synthase_gamma"/>
    <property type="match status" value="1"/>
</dbReference>
<dbReference type="GO" id="GO:0005886">
    <property type="term" value="C:plasma membrane"/>
    <property type="evidence" value="ECO:0007669"/>
    <property type="project" value="UniProtKB-SubCell"/>
</dbReference>
<dbReference type="GO" id="GO:0042777">
    <property type="term" value="P:proton motive force-driven plasma membrane ATP synthesis"/>
    <property type="evidence" value="ECO:0007669"/>
    <property type="project" value="UniProtKB-UniRule"/>
</dbReference>
<organism evidence="11 12">
    <name type="scientific">Magnetovibrio blakemorei</name>
    <dbReference type="NCBI Taxonomy" id="28181"/>
    <lineage>
        <taxon>Bacteria</taxon>
        <taxon>Pseudomonadati</taxon>
        <taxon>Pseudomonadota</taxon>
        <taxon>Alphaproteobacteria</taxon>
        <taxon>Rhodospirillales</taxon>
        <taxon>Magnetovibrionaceae</taxon>
        <taxon>Magnetovibrio</taxon>
    </lineage>
</organism>
<protein>
    <recommendedName>
        <fullName evidence="10">ATP synthase gamma chain</fullName>
    </recommendedName>
    <alternativeName>
        <fullName evidence="10">ATP synthase F1 sector gamma subunit</fullName>
    </alternativeName>
    <alternativeName>
        <fullName evidence="10">F-ATPase gamma subunit</fullName>
    </alternativeName>
</protein>
<dbReference type="OrthoDB" id="9812769at2"/>
<dbReference type="PANTHER" id="PTHR11693:SF22">
    <property type="entry name" value="ATP SYNTHASE SUBUNIT GAMMA, MITOCHONDRIAL"/>
    <property type="match status" value="1"/>
</dbReference>
<evidence type="ECO:0000256" key="2">
    <source>
        <dbReference type="ARBA" id="ARBA00004170"/>
    </source>
</evidence>
<evidence type="ECO:0000256" key="10">
    <source>
        <dbReference type="HAMAP-Rule" id="MF_00815"/>
    </source>
</evidence>
<comment type="subcellular location">
    <subcellularLocation>
        <location evidence="10">Cell membrane</location>
        <topology evidence="10">Peripheral membrane protein</topology>
    </subcellularLocation>
    <subcellularLocation>
        <location evidence="2">Membrane</location>
        <topology evidence="2">Peripheral membrane protein</topology>
    </subcellularLocation>
</comment>
<proteinExistence type="inferred from homology"/>
<keyword evidence="12" id="KW-1185">Reference proteome</keyword>
<evidence type="ECO:0000313" key="11">
    <source>
        <dbReference type="EMBL" id="OEJ69150.1"/>
    </source>
</evidence>
<dbReference type="HAMAP" id="MF_00815">
    <property type="entry name" value="ATP_synth_gamma_bact"/>
    <property type="match status" value="1"/>
</dbReference>
<evidence type="ECO:0000256" key="3">
    <source>
        <dbReference type="ARBA" id="ARBA00007681"/>
    </source>
</evidence>
<comment type="subunit">
    <text evidence="10">F-type ATPases have 2 components, CF(1) - the catalytic core - and CF(0) - the membrane proton channel. CF(1) has five subunits: alpha(3), beta(3), gamma(1), delta(1), epsilon(1). CF(0) has three main subunits: a, b and c.</text>
</comment>
<evidence type="ECO:0000256" key="6">
    <source>
        <dbReference type="ARBA" id="ARBA00023065"/>
    </source>
</evidence>
<dbReference type="EMBL" id="MCGG01000008">
    <property type="protein sequence ID" value="OEJ69150.1"/>
    <property type="molecule type" value="Genomic_DNA"/>
</dbReference>
<evidence type="ECO:0000313" key="12">
    <source>
        <dbReference type="Proteomes" id="UP000095347"/>
    </source>
</evidence>
<dbReference type="NCBIfam" id="TIGR01146">
    <property type="entry name" value="ATPsyn_F1gamma"/>
    <property type="match status" value="1"/>
</dbReference>
<dbReference type="Proteomes" id="UP000095347">
    <property type="component" value="Unassembled WGS sequence"/>
</dbReference>
<keyword evidence="6 10" id="KW-0406">Ion transport</keyword>
<dbReference type="AlphaFoldDB" id="A0A1E5QAU3"/>
<comment type="function">
    <text evidence="1 10">Produces ATP from ADP in the presence of a proton gradient across the membrane. The gamma chain is believed to be important in regulating ATPase activity and the flow of protons through the CF(0) complex.</text>
</comment>
<keyword evidence="8 10" id="KW-0139">CF(1)</keyword>
<dbReference type="InterPro" id="IPR000131">
    <property type="entry name" value="ATP_synth_F1_gsu"/>
</dbReference>
<dbReference type="GO" id="GO:0045259">
    <property type="term" value="C:proton-transporting ATP synthase complex"/>
    <property type="evidence" value="ECO:0007669"/>
    <property type="project" value="UniProtKB-KW"/>
</dbReference>
<dbReference type="Pfam" id="PF00231">
    <property type="entry name" value="ATP-synt"/>
    <property type="match status" value="1"/>
</dbReference>
<dbReference type="PROSITE" id="PS00153">
    <property type="entry name" value="ATPASE_GAMMA"/>
    <property type="match status" value="1"/>
</dbReference>
<keyword evidence="7 10" id="KW-0472">Membrane</keyword>
<evidence type="ECO:0000256" key="5">
    <source>
        <dbReference type="ARBA" id="ARBA00022781"/>
    </source>
</evidence>
<sequence length="298" mass="32375">MANLKDLKIRIDSVKSTRKITSAMKMVAAAKLRRAQDAAESARAYSQRMDTVLRSLAGSFAGVEGGPELLAGNGQDQTHLLVVFTSDRGLCGGFNGTIVRETRRLIHELRGKGKTVKLLCVGRKGGDLLKSEFRSDIVDRITGIGGKKGIEYTEATAVSDRITAMFEAGEFDVCTIVFNKFQSAMTQIVTSQQLIPFAPEDAGLGADVGGHELKAVYEFEPEESEILEVLLPKNLGVQLFQAMLESSASEHGSRMTAMDNATRNAGEMIDRLTLKYNRTRQANITSELIEIISGAEAL</sequence>
<keyword evidence="5 10" id="KW-0375">Hydrogen ion transport</keyword>
<dbReference type="FunFam" id="1.10.287.80:FF:000001">
    <property type="entry name" value="ATP synthase gamma chain"/>
    <property type="match status" value="1"/>
</dbReference>
<keyword evidence="9 10" id="KW-0066">ATP synthesis</keyword>
<reference evidence="12" key="1">
    <citation type="submission" date="2016-07" db="EMBL/GenBank/DDBJ databases">
        <authorList>
            <person name="Florea S."/>
            <person name="Webb J.S."/>
            <person name="Jaromczyk J."/>
            <person name="Schardl C.L."/>
        </authorList>
    </citation>
    <scope>NUCLEOTIDE SEQUENCE [LARGE SCALE GENOMIC DNA]</scope>
    <source>
        <strain evidence="12">MV-1</strain>
    </source>
</reference>
<dbReference type="Gene3D" id="3.40.1380.10">
    <property type="match status" value="1"/>
</dbReference>
<evidence type="ECO:0000256" key="1">
    <source>
        <dbReference type="ARBA" id="ARBA00003456"/>
    </source>
</evidence>
<comment type="similarity">
    <text evidence="3 10">Belongs to the ATPase gamma chain family.</text>
</comment>
<gene>
    <name evidence="10" type="primary">atpG</name>
    <name evidence="11" type="ORF">BEN30_03345</name>
</gene>
<dbReference type="InterPro" id="IPR035968">
    <property type="entry name" value="ATP_synth_F1_ATPase_gsu"/>
</dbReference>
<keyword evidence="4 10" id="KW-0813">Transport</keyword>
<dbReference type="SUPFAM" id="SSF52943">
    <property type="entry name" value="ATP synthase (F1-ATPase), gamma subunit"/>
    <property type="match status" value="1"/>
</dbReference>
<accession>A0A1E5QAU3</accession>
<dbReference type="NCBIfam" id="NF004146">
    <property type="entry name" value="PRK05621.1-4"/>
    <property type="match status" value="1"/>
</dbReference>
<dbReference type="GO" id="GO:0005524">
    <property type="term" value="F:ATP binding"/>
    <property type="evidence" value="ECO:0007669"/>
    <property type="project" value="UniProtKB-UniRule"/>
</dbReference>
<dbReference type="InterPro" id="IPR023632">
    <property type="entry name" value="ATP_synth_F1_gsu_CS"/>
</dbReference>
<dbReference type="PANTHER" id="PTHR11693">
    <property type="entry name" value="ATP SYNTHASE GAMMA CHAIN"/>
    <property type="match status" value="1"/>
</dbReference>
<dbReference type="PRINTS" id="PR00126">
    <property type="entry name" value="ATPASEGAMMA"/>
</dbReference>
<dbReference type="CDD" id="cd12151">
    <property type="entry name" value="F1-ATPase_gamma"/>
    <property type="match status" value="1"/>
</dbReference>
<dbReference type="Gene3D" id="1.10.287.80">
    <property type="entry name" value="ATP synthase, gamma subunit, helix hairpin domain"/>
    <property type="match status" value="1"/>
</dbReference>
<evidence type="ECO:0000256" key="8">
    <source>
        <dbReference type="ARBA" id="ARBA00023196"/>
    </source>
</evidence>
<dbReference type="GO" id="GO:0046933">
    <property type="term" value="F:proton-transporting ATP synthase activity, rotational mechanism"/>
    <property type="evidence" value="ECO:0007669"/>
    <property type="project" value="UniProtKB-UniRule"/>
</dbReference>
<evidence type="ECO:0000256" key="9">
    <source>
        <dbReference type="ARBA" id="ARBA00023310"/>
    </source>
</evidence>
<dbReference type="STRING" id="28181.BEN30_03345"/>
<comment type="caution">
    <text evidence="11">The sequence shown here is derived from an EMBL/GenBank/DDBJ whole genome shotgun (WGS) entry which is preliminary data.</text>
</comment>
<evidence type="ECO:0000256" key="7">
    <source>
        <dbReference type="ARBA" id="ARBA00023136"/>
    </source>
</evidence>
<dbReference type="RefSeq" id="WP_069956614.1">
    <property type="nucleotide sequence ID" value="NZ_MCGG01000008.1"/>
</dbReference>
<keyword evidence="10" id="KW-1003">Cell membrane</keyword>